<dbReference type="SUPFAM" id="SSF48452">
    <property type="entry name" value="TPR-like"/>
    <property type="match status" value="2"/>
</dbReference>
<dbReference type="PANTHER" id="PTHR47691">
    <property type="entry name" value="REGULATOR-RELATED"/>
    <property type="match status" value="1"/>
</dbReference>
<dbReference type="Pfam" id="PF13424">
    <property type="entry name" value="TPR_12"/>
    <property type="match status" value="1"/>
</dbReference>
<dbReference type="STRING" id="402600.SAMN05216188_12513"/>
<gene>
    <name evidence="3" type="ORF">SAMN05216188_12513</name>
</gene>
<organism evidence="3 4">
    <name type="scientific">Lentzea xinjiangensis</name>
    <dbReference type="NCBI Taxonomy" id="402600"/>
    <lineage>
        <taxon>Bacteria</taxon>
        <taxon>Bacillati</taxon>
        <taxon>Actinomycetota</taxon>
        <taxon>Actinomycetes</taxon>
        <taxon>Pseudonocardiales</taxon>
        <taxon>Pseudonocardiaceae</taxon>
        <taxon>Lentzea</taxon>
    </lineage>
</organism>
<dbReference type="InterPro" id="IPR011990">
    <property type="entry name" value="TPR-like_helical_dom_sf"/>
</dbReference>
<dbReference type="OrthoDB" id="581105at2"/>
<protein>
    <submittedName>
        <fullName evidence="3">Tetratricopeptide (TPR) repeat</fullName>
    </submittedName>
</protein>
<reference evidence="4" key="1">
    <citation type="submission" date="2016-10" db="EMBL/GenBank/DDBJ databases">
        <authorList>
            <person name="Varghese N."/>
            <person name="Submissions S."/>
        </authorList>
    </citation>
    <scope>NUCLEOTIDE SEQUENCE [LARGE SCALE GENOMIC DNA]</scope>
    <source>
        <strain evidence="4">CGMCC 4.3525</strain>
    </source>
</reference>
<dbReference type="Gene3D" id="1.25.40.10">
    <property type="entry name" value="Tetratricopeptide repeat domain"/>
    <property type="match status" value="1"/>
</dbReference>
<dbReference type="InterPro" id="IPR019734">
    <property type="entry name" value="TPR_rpt"/>
</dbReference>
<accession>A0A1H9V9T3</accession>
<dbReference type="SMART" id="SM00028">
    <property type="entry name" value="TPR"/>
    <property type="match status" value="5"/>
</dbReference>
<dbReference type="RefSeq" id="WP_089959540.1">
    <property type="nucleotide sequence ID" value="NZ_FOFR01000025.1"/>
</dbReference>
<sequence length="709" mass="77615">MDPSDRGTHNEAAGGAENVVQVGEVQGGVHLYRGRGSSSPLTPRQLPGTIPSFIGREAELAKLDGLAERRTGGRSATIGIVTGSPGVGKTALAVHWAQRVRSRFPDGDLYFDLHGYSPGTPFTADDALSAFLLALDVPGKKVPRSVEAKSALFRSMLDDRRVLILLDNVTHPDDVRALVPSTPECLLIVTSRSSLPGLVARNSAYRITLDMLPPADSTALLREVIGADRTSGEPGAIDELADRCGHLPLALRIAGERVAAHPYLRLGDLLGQLASEADRLDVLEADGDEMSAIRAVFSWSYRALAPETARVFRMLGLHPGPTFSATATATLTGHSVVDIRRQLGALTHSYLLMEIGHDRYRFHDLLRVYAKERTDEEESQQQRERAVKSLLNWYLACADSADHVLTPMRRRIPLQPSVSTAGVLTFRTHGEALEWCEAERMNLVSAVHAALAADLPEVACRLPLALWAFFTLRKPWADWIATYQAGLTAAQRCADRFSEASLLAGLGIAHRDLRRFEEALAYLGSALAIRREIGDTWGEGQALISLGTAHHDQAQFTEAIRCFTEALAVFRQLGDEWGEAQTLHFLGLTDHELGRFREAHDHLDRALAIRHAIGYRYGEAETLAGLGLVCQRLSGSGESIHFLRQSLVIRREIGDRYGEAATLDDLGRVWHAEGRTDAARTCWTDALTIFSELGAPRAAEVYGRLRDLP</sequence>
<dbReference type="SUPFAM" id="SSF52540">
    <property type="entry name" value="P-loop containing nucleoside triphosphate hydrolases"/>
    <property type="match status" value="1"/>
</dbReference>
<feature type="compositionally biased region" description="Low complexity" evidence="2">
    <location>
        <begin position="11"/>
        <end position="20"/>
    </location>
</feature>
<feature type="region of interest" description="Disordered" evidence="2">
    <location>
        <begin position="1"/>
        <end position="20"/>
    </location>
</feature>
<proteinExistence type="predicted"/>
<feature type="repeat" description="TPR" evidence="1">
    <location>
        <begin position="540"/>
        <end position="573"/>
    </location>
</feature>
<evidence type="ECO:0000256" key="1">
    <source>
        <dbReference type="PROSITE-ProRule" id="PRU00339"/>
    </source>
</evidence>
<dbReference type="PROSITE" id="PS50005">
    <property type="entry name" value="TPR"/>
    <property type="match status" value="1"/>
</dbReference>
<keyword evidence="4" id="KW-1185">Reference proteome</keyword>
<dbReference type="AlphaFoldDB" id="A0A1H9V9T3"/>
<keyword evidence="1" id="KW-0802">TPR repeat</keyword>
<evidence type="ECO:0000313" key="4">
    <source>
        <dbReference type="Proteomes" id="UP000199352"/>
    </source>
</evidence>
<dbReference type="PANTHER" id="PTHR47691:SF3">
    <property type="entry name" value="HTH-TYPE TRANSCRIPTIONAL REGULATOR RV0890C-RELATED"/>
    <property type="match status" value="1"/>
</dbReference>
<dbReference type="Pfam" id="PF13374">
    <property type="entry name" value="TPR_10"/>
    <property type="match status" value="1"/>
</dbReference>
<dbReference type="PRINTS" id="PR00364">
    <property type="entry name" value="DISEASERSIST"/>
</dbReference>
<dbReference type="Proteomes" id="UP000199352">
    <property type="component" value="Unassembled WGS sequence"/>
</dbReference>
<evidence type="ECO:0000256" key="2">
    <source>
        <dbReference type="SAM" id="MobiDB-lite"/>
    </source>
</evidence>
<dbReference type="EMBL" id="FOFR01000025">
    <property type="protein sequence ID" value="SES18013.1"/>
    <property type="molecule type" value="Genomic_DNA"/>
</dbReference>
<evidence type="ECO:0000313" key="3">
    <source>
        <dbReference type="EMBL" id="SES18013.1"/>
    </source>
</evidence>
<dbReference type="InterPro" id="IPR027417">
    <property type="entry name" value="P-loop_NTPase"/>
</dbReference>
<name>A0A1H9V9T3_9PSEU</name>
<dbReference type="Gene3D" id="3.40.50.300">
    <property type="entry name" value="P-loop containing nucleotide triphosphate hydrolases"/>
    <property type="match status" value="1"/>
</dbReference>